<feature type="region of interest" description="Disordered" evidence="1">
    <location>
        <begin position="359"/>
        <end position="379"/>
    </location>
</feature>
<dbReference type="Pfam" id="PF12706">
    <property type="entry name" value="Lactamase_B_2"/>
    <property type="match status" value="1"/>
</dbReference>
<evidence type="ECO:0000259" key="2">
    <source>
        <dbReference type="Pfam" id="PF12706"/>
    </source>
</evidence>
<evidence type="ECO:0000313" key="4">
    <source>
        <dbReference type="Proteomes" id="UP000008316"/>
    </source>
</evidence>
<dbReference type="AlphaFoldDB" id="F2LJX6"/>
<accession>F2LJX6</accession>
<gene>
    <name evidence="3" type="ordered locus">bgla_2g09650</name>
</gene>
<dbReference type="KEGG" id="bgd:bgla_2g09650"/>
<dbReference type="SUPFAM" id="SSF56281">
    <property type="entry name" value="Metallo-hydrolase/oxidoreductase"/>
    <property type="match status" value="1"/>
</dbReference>
<dbReference type="GO" id="GO:0005737">
    <property type="term" value="C:cytoplasm"/>
    <property type="evidence" value="ECO:0007669"/>
    <property type="project" value="TreeGrafter"/>
</dbReference>
<dbReference type="Gene3D" id="3.60.15.10">
    <property type="entry name" value="Ribonuclease Z/Hydroxyacylglutathione hydrolase-like"/>
    <property type="match status" value="1"/>
</dbReference>
<name>F2LJX6_BURGS</name>
<proteinExistence type="predicted"/>
<keyword evidence="4" id="KW-1185">Reference proteome</keyword>
<dbReference type="PANTHER" id="PTHR15032:SF4">
    <property type="entry name" value="N-ACYL-PHOSPHATIDYLETHANOLAMINE-HYDROLYZING PHOSPHOLIPASE D"/>
    <property type="match status" value="1"/>
</dbReference>
<dbReference type="PANTHER" id="PTHR15032">
    <property type="entry name" value="N-ACYL-PHOSPHATIDYLETHANOLAMINE-HYDROLYZING PHOSPHOLIPASE D"/>
    <property type="match status" value="1"/>
</dbReference>
<sequence>MISLPDWFSRTLGIAAAQRGRALSTASPQHDGERFRNVRPRPSEGFGKTLSIAWNVLFNKPRGTQPGAALPVDPLTRAELDAAPDRSLYRLGHSTLLLKLRGGFWLTDPVFGERASPFKRVGPKRFHAPPIGLADLPPLAGVILSHDHYDHLDRETVLALADRTAIFLTPLGVGERLIEWGIDAAKVRQFDWWQGTEIDGISFTATPAQHFSGRSLFDGNSTLWASWTIIDAQLRIFFSGDTGYFDGFREIGERFGPFDVTMLETGAYDAQWPYVHMQPEHTVQAHQDLRGRWLVPVHNGTFDLAMHRWQDPFERVFGLAAAQGIALATPRMGERLDLAAPHRGERWWRGVADTAAEPASRAPLALPRRAGAGDLKRVG</sequence>
<evidence type="ECO:0000256" key="1">
    <source>
        <dbReference type="SAM" id="MobiDB-lite"/>
    </source>
</evidence>
<dbReference type="HOGENOM" id="CLU_020884_0_2_4"/>
<dbReference type="eggNOG" id="COG2220">
    <property type="taxonomic scope" value="Bacteria"/>
</dbReference>
<dbReference type="Proteomes" id="UP000008316">
    <property type="component" value="Chromosome 2"/>
</dbReference>
<feature type="domain" description="Metallo-beta-lactamase" evidence="2">
    <location>
        <begin position="106"/>
        <end position="298"/>
    </location>
</feature>
<dbReference type="RefSeq" id="WP_013689751.1">
    <property type="nucleotide sequence ID" value="NC_015376.1"/>
</dbReference>
<protein>
    <recommendedName>
        <fullName evidence="2">Metallo-beta-lactamase domain-containing protein</fullName>
    </recommendedName>
</protein>
<feature type="compositionally biased region" description="Low complexity" evidence="1">
    <location>
        <begin position="359"/>
        <end position="373"/>
    </location>
</feature>
<dbReference type="InterPro" id="IPR036866">
    <property type="entry name" value="RibonucZ/Hydroxyglut_hydro"/>
</dbReference>
<dbReference type="EMBL" id="CP002600">
    <property type="protein sequence ID" value="AEA63424.1"/>
    <property type="molecule type" value="Genomic_DNA"/>
</dbReference>
<dbReference type="InterPro" id="IPR001279">
    <property type="entry name" value="Metallo-B-lactamas"/>
</dbReference>
<reference evidence="3 4" key="1">
    <citation type="journal article" date="2011" name="J. Bacteriol.">
        <title>Complete genome sequence of Burkholderia gladioli BSR3.</title>
        <authorList>
            <person name="Seo Y.S."/>
            <person name="Lim J."/>
            <person name="Choi B.S."/>
            <person name="Kim H."/>
            <person name="Goo E."/>
            <person name="Lee B."/>
            <person name="Lim J.S."/>
            <person name="Choi I.Y."/>
            <person name="Moon J.S."/>
            <person name="Kim J."/>
            <person name="Hwang I."/>
        </authorList>
    </citation>
    <scope>NUCLEOTIDE SEQUENCE [LARGE SCALE GENOMIC DNA]</scope>
    <source>
        <strain evidence="3 4">BSR3</strain>
    </source>
</reference>
<evidence type="ECO:0000313" key="3">
    <source>
        <dbReference type="EMBL" id="AEA63424.1"/>
    </source>
</evidence>
<feature type="region of interest" description="Disordered" evidence="1">
    <location>
        <begin position="19"/>
        <end position="42"/>
    </location>
</feature>
<organism evidence="3 4">
    <name type="scientific">Burkholderia gladioli (strain BSR3)</name>
    <dbReference type="NCBI Taxonomy" id="999541"/>
    <lineage>
        <taxon>Bacteria</taxon>
        <taxon>Pseudomonadati</taxon>
        <taxon>Pseudomonadota</taxon>
        <taxon>Betaproteobacteria</taxon>
        <taxon>Burkholderiales</taxon>
        <taxon>Burkholderiaceae</taxon>
        <taxon>Burkholderia</taxon>
    </lineage>
</organism>
<dbReference type="STRING" id="999541.bgla_2g09650"/>